<feature type="non-terminal residue" evidence="1">
    <location>
        <position position="71"/>
    </location>
</feature>
<evidence type="ECO:0000313" key="1">
    <source>
        <dbReference type="EMBL" id="KKK60929.1"/>
    </source>
</evidence>
<proteinExistence type="predicted"/>
<gene>
    <name evidence="1" type="ORF">LCGC14_3019430</name>
</gene>
<dbReference type="AlphaFoldDB" id="A0A0F8Z3D8"/>
<reference evidence="1" key="1">
    <citation type="journal article" date="2015" name="Nature">
        <title>Complex archaea that bridge the gap between prokaryotes and eukaryotes.</title>
        <authorList>
            <person name="Spang A."/>
            <person name="Saw J.H."/>
            <person name="Jorgensen S.L."/>
            <person name="Zaremba-Niedzwiedzka K."/>
            <person name="Martijn J."/>
            <person name="Lind A.E."/>
            <person name="van Eijk R."/>
            <person name="Schleper C."/>
            <person name="Guy L."/>
            <person name="Ettema T.J."/>
        </authorList>
    </citation>
    <scope>NUCLEOTIDE SEQUENCE</scope>
</reference>
<protein>
    <submittedName>
        <fullName evidence="1">Uncharacterized protein</fullName>
    </submittedName>
</protein>
<comment type="caution">
    <text evidence="1">The sequence shown here is derived from an EMBL/GenBank/DDBJ whole genome shotgun (WGS) entry which is preliminary data.</text>
</comment>
<organism evidence="1">
    <name type="scientific">marine sediment metagenome</name>
    <dbReference type="NCBI Taxonomy" id="412755"/>
    <lineage>
        <taxon>unclassified sequences</taxon>
        <taxon>metagenomes</taxon>
        <taxon>ecological metagenomes</taxon>
    </lineage>
</organism>
<sequence>MKPELIHSTRIPHHRQKGYYVRGWTPGAGDIRKLHRPPFNPETDCGACQGRHFVLDDEVNKHRSHYMRWKQ</sequence>
<dbReference type="EMBL" id="LAZR01062726">
    <property type="protein sequence ID" value="KKK60929.1"/>
    <property type="molecule type" value="Genomic_DNA"/>
</dbReference>
<accession>A0A0F8Z3D8</accession>
<name>A0A0F8Z3D8_9ZZZZ</name>